<keyword evidence="2" id="KW-1185">Reference proteome</keyword>
<gene>
    <name evidence="1" type="ORF">BLNAU_21253</name>
</gene>
<reference evidence="1 2" key="1">
    <citation type="journal article" date="2022" name="bioRxiv">
        <title>Genomics of Preaxostyla Flagellates Illuminates Evolutionary Transitions and the Path Towards Mitochondrial Loss.</title>
        <authorList>
            <person name="Novak L.V.F."/>
            <person name="Treitli S.C."/>
            <person name="Pyrih J."/>
            <person name="Halakuc P."/>
            <person name="Pipaliya S.V."/>
            <person name="Vacek V."/>
            <person name="Brzon O."/>
            <person name="Soukal P."/>
            <person name="Eme L."/>
            <person name="Dacks J.B."/>
            <person name="Karnkowska A."/>
            <person name="Elias M."/>
            <person name="Hampl V."/>
        </authorList>
    </citation>
    <scope>NUCLEOTIDE SEQUENCE [LARGE SCALE GENOMIC DNA]</scope>
    <source>
        <strain evidence="1">NAU3</strain>
        <tissue evidence="1">Gut</tissue>
    </source>
</reference>
<evidence type="ECO:0000313" key="2">
    <source>
        <dbReference type="Proteomes" id="UP001281761"/>
    </source>
</evidence>
<evidence type="ECO:0000313" key="1">
    <source>
        <dbReference type="EMBL" id="KAK2943815.1"/>
    </source>
</evidence>
<proteinExistence type="predicted"/>
<dbReference type="Proteomes" id="UP001281761">
    <property type="component" value="Unassembled WGS sequence"/>
</dbReference>
<organism evidence="1 2">
    <name type="scientific">Blattamonas nauphoetae</name>
    <dbReference type="NCBI Taxonomy" id="2049346"/>
    <lineage>
        <taxon>Eukaryota</taxon>
        <taxon>Metamonada</taxon>
        <taxon>Preaxostyla</taxon>
        <taxon>Oxymonadida</taxon>
        <taxon>Blattamonas</taxon>
    </lineage>
</organism>
<name>A0ABQ9WWF7_9EUKA</name>
<accession>A0ABQ9WWF7</accession>
<comment type="caution">
    <text evidence="1">The sequence shown here is derived from an EMBL/GenBank/DDBJ whole genome shotgun (WGS) entry which is preliminary data.</text>
</comment>
<dbReference type="EMBL" id="JARBJD010000326">
    <property type="protein sequence ID" value="KAK2943815.1"/>
    <property type="molecule type" value="Genomic_DNA"/>
</dbReference>
<sequence length="85" mass="9608">MLPGFTSRKFQSTFLNLRQIITDWVTMERAPHFKRRIHASSLVTGAHADDLLERESRSKRSLDLSNATICAVIAPRITVAAQSRN</sequence>
<protein>
    <submittedName>
        <fullName evidence="1">Uncharacterized protein</fullName>
    </submittedName>
</protein>